<evidence type="ECO:0000256" key="15">
    <source>
        <dbReference type="PROSITE-ProRule" id="PRU01319"/>
    </source>
</evidence>
<dbReference type="NCBIfam" id="NF000595">
    <property type="entry name" value="PRK00015.1-3"/>
    <property type="match status" value="1"/>
</dbReference>
<evidence type="ECO:0000256" key="14">
    <source>
        <dbReference type="HAMAP-Rule" id="MF_00052"/>
    </source>
</evidence>
<evidence type="ECO:0000256" key="4">
    <source>
        <dbReference type="ARBA" id="ARBA00004496"/>
    </source>
</evidence>
<comment type="cofactor">
    <cofactor evidence="2">
        <name>Mg(2+)</name>
        <dbReference type="ChEBI" id="CHEBI:18420"/>
    </cofactor>
</comment>
<dbReference type="EC" id="3.1.26.4" evidence="6 14"/>
<dbReference type="PROSITE" id="PS51975">
    <property type="entry name" value="RNASE_H_2"/>
    <property type="match status" value="1"/>
</dbReference>
<evidence type="ECO:0000256" key="8">
    <source>
        <dbReference type="ARBA" id="ARBA00022490"/>
    </source>
</evidence>
<organism evidence="18 19">
    <name type="scientific">Lentilactobacillus buchneri subsp. silagei CD034</name>
    <dbReference type="NCBI Taxonomy" id="1071400"/>
    <lineage>
        <taxon>Bacteria</taxon>
        <taxon>Bacillati</taxon>
        <taxon>Bacillota</taxon>
        <taxon>Bacilli</taxon>
        <taxon>Lactobacillales</taxon>
        <taxon>Lactobacillaceae</taxon>
        <taxon>Lentilactobacillus</taxon>
        <taxon>Lentilactobacillus buchneri subsp. silagei</taxon>
    </lineage>
</organism>
<dbReference type="SUPFAM" id="SSF53098">
    <property type="entry name" value="Ribonuclease H-like"/>
    <property type="match status" value="1"/>
</dbReference>
<dbReference type="InterPro" id="IPR022898">
    <property type="entry name" value="RNase_HII"/>
</dbReference>
<dbReference type="NCBIfam" id="NF000594">
    <property type="entry name" value="PRK00015.1-1"/>
    <property type="match status" value="1"/>
</dbReference>
<evidence type="ECO:0000256" key="9">
    <source>
        <dbReference type="ARBA" id="ARBA00022722"/>
    </source>
</evidence>
<keyword evidence="10 14" id="KW-0479">Metal-binding</keyword>
<sequence>MTKLTIKDVKQVLSQMSDLADPRLIELKADPRKGVQLAIQSTENRLQKQARALAEFEQRFKYERSFWHQGLQYVAGVDEVGRGPLAGPVVAAAVILPHDFDLVSVNDSKQLTPAQRAELAPLISAEALSVGIGSVDNHGIDELNIYQATRVAMKQAVESLTPQPDEIIVDAMQIPVPIRQTRLIKGDAKSISVSAASIVAKVYRDHLMDEYAKQYPEYDFPHNAGYGTAKHLAALKELGPTPIHRMSFAPVKKFSKK</sequence>
<evidence type="ECO:0000256" key="11">
    <source>
        <dbReference type="ARBA" id="ARBA00022759"/>
    </source>
</evidence>
<reference evidence="18 19" key="1">
    <citation type="journal article" date="2012" name="J. Biotechnol.">
        <title>Insights into the completely annotated genome of Lactobacillus buchneri CD034, a strain isolated from stable grass silage.</title>
        <authorList>
            <person name="Heinl S."/>
            <person name="Wibberg D."/>
            <person name="Eikmeyer F."/>
            <person name="Szczepanowski R."/>
            <person name="Blom J."/>
            <person name="Linke B."/>
            <person name="Goesmann A."/>
            <person name="Grabherr R."/>
            <person name="Schwab H."/>
            <person name="Puhler A."/>
            <person name="Schluter A."/>
        </authorList>
    </citation>
    <scope>NUCLEOTIDE SEQUENCE [LARGE SCALE GENOMIC DNA]</scope>
    <source>
        <strain evidence="18 19">CD034</strain>
    </source>
</reference>
<evidence type="ECO:0000256" key="13">
    <source>
        <dbReference type="ARBA" id="ARBA00023211"/>
    </source>
</evidence>
<dbReference type="eggNOG" id="COG0164">
    <property type="taxonomic scope" value="Bacteria"/>
</dbReference>
<gene>
    <name evidence="14 18" type="primary">rnhB</name>
    <name evidence="18" type="ORF">LBUCD034_1191</name>
</gene>
<dbReference type="InterPro" id="IPR024567">
    <property type="entry name" value="RNase_HII/HIII_dom"/>
</dbReference>
<evidence type="ECO:0000256" key="6">
    <source>
        <dbReference type="ARBA" id="ARBA00012180"/>
    </source>
</evidence>
<feature type="binding site" evidence="14 15">
    <location>
        <position position="78"/>
    </location>
    <ligand>
        <name>a divalent metal cation</name>
        <dbReference type="ChEBI" id="CHEBI:60240"/>
    </ligand>
</feature>
<evidence type="ECO:0000256" key="7">
    <source>
        <dbReference type="ARBA" id="ARBA00019179"/>
    </source>
</evidence>
<proteinExistence type="inferred from homology"/>
<dbReference type="EMBL" id="CP003043">
    <property type="protein sequence ID" value="AFS00231.1"/>
    <property type="molecule type" value="Genomic_DNA"/>
</dbReference>
<dbReference type="FunFam" id="3.30.420.10:FF:000006">
    <property type="entry name" value="Ribonuclease HII"/>
    <property type="match status" value="1"/>
</dbReference>
<dbReference type="GO" id="GO:0030145">
    <property type="term" value="F:manganese ion binding"/>
    <property type="evidence" value="ECO:0007669"/>
    <property type="project" value="UniProtKB-UniRule"/>
</dbReference>
<evidence type="ECO:0000313" key="19">
    <source>
        <dbReference type="Proteomes" id="UP000007332"/>
    </source>
</evidence>
<comment type="function">
    <text evidence="3 14 16">Endonuclease that specifically degrades the RNA of RNA-DNA hybrids.</text>
</comment>
<evidence type="ECO:0000313" key="18">
    <source>
        <dbReference type="EMBL" id="AFS00231.1"/>
    </source>
</evidence>
<dbReference type="Proteomes" id="UP000007332">
    <property type="component" value="Chromosome"/>
</dbReference>
<protein>
    <recommendedName>
        <fullName evidence="7 14">Ribonuclease HII</fullName>
        <shortName evidence="14">RNase HII</shortName>
        <ecNumber evidence="6 14">3.1.26.4</ecNumber>
    </recommendedName>
</protein>
<dbReference type="PANTHER" id="PTHR10954:SF18">
    <property type="entry name" value="RIBONUCLEASE HII"/>
    <property type="match status" value="1"/>
</dbReference>
<dbReference type="HOGENOM" id="CLU_036532_2_1_9"/>
<name>J9W7N3_LENBU</name>
<dbReference type="GO" id="GO:0005737">
    <property type="term" value="C:cytoplasm"/>
    <property type="evidence" value="ECO:0007669"/>
    <property type="project" value="UniProtKB-SubCell"/>
</dbReference>
<dbReference type="PANTHER" id="PTHR10954">
    <property type="entry name" value="RIBONUCLEASE H2 SUBUNIT A"/>
    <property type="match status" value="1"/>
</dbReference>
<keyword evidence="11 14" id="KW-0255">Endonuclease</keyword>
<dbReference type="Pfam" id="PF01351">
    <property type="entry name" value="RNase_HII"/>
    <property type="match status" value="1"/>
</dbReference>
<keyword evidence="12 14" id="KW-0378">Hydrolase</keyword>
<evidence type="ECO:0000256" key="3">
    <source>
        <dbReference type="ARBA" id="ARBA00004065"/>
    </source>
</evidence>
<keyword evidence="9 14" id="KW-0540">Nuclease</keyword>
<comment type="cofactor">
    <cofactor evidence="14 15">
        <name>Mn(2+)</name>
        <dbReference type="ChEBI" id="CHEBI:29035"/>
    </cofactor>
    <cofactor evidence="14 15">
        <name>Mg(2+)</name>
        <dbReference type="ChEBI" id="CHEBI:18420"/>
    </cofactor>
    <text evidence="14 15">Manganese or magnesium. Binds 1 divalent metal ion per monomer in the absence of substrate. May bind a second metal ion after substrate binding.</text>
</comment>
<dbReference type="CDD" id="cd07182">
    <property type="entry name" value="RNase_HII_bacteria_HII_like"/>
    <property type="match status" value="1"/>
</dbReference>
<dbReference type="GO" id="GO:0043137">
    <property type="term" value="P:DNA replication, removal of RNA primer"/>
    <property type="evidence" value="ECO:0007669"/>
    <property type="project" value="TreeGrafter"/>
</dbReference>
<dbReference type="InterPro" id="IPR012337">
    <property type="entry name" value="RNaseH-like_sf"/>
</dbReference>
<evidence type="ECO:0000256" key="12">
    <source>
        <dbReference type="ARBA" id="ARBA00022801"/>
    </source>
</evidence>
<dbReference type="GO" id="GO:0003723">
    <property type="term" value="F:RNA binding"/>
    <property type="evidence" value="ECO:0007669"/>
    <property type="project" value="UniProtKB-UniRule"/>
</dbReference>
<keyword evidence="19" id="KW-1185">Reference proteome</keyword>
<evidence type="ECO:0000259" key="17">
    <source>
        <dbReference type="PROSITE" id="PS51975"/>
    </source>
</evidence>
<dbReference type="GO" id="GO:0004523">
    <property type="term" value="F:RNA-DNA hybrid ribonuclease activity"/>
    <property type="evidence" value="ECO:0007669"/>
    <property type="project" value="UniProtKB-UniRule"/>
</dbReference>
<dbReference type="RefSeq" id="WP_014939947.1">
    <property type="nucleotide sequence ID" value="NC_018610.1"/>
</dbReference>
<accession>J9W7N3</accession>
<evidence type="ECO:0000256" key="5">
    <source>
        <dbReference type="ARBA" id="ARBA00007383"/>
    </source>
</evidence>
<dbReference type="InterPro" id="IPR001352">
    <property type="entry name" value="RNase_HII/HIII"/>
</dbReference>
<comment type="subcellular location">
    <subcellularLocation>
        <location evidence="4 14">Cytoplasm</location>
    </subcellularLocation>
</comment>
<dbReference type="GO" id="GO:0032299">
    <property type="term" value="C:ribonuclease H2 complex"/>
    <property type="evidence" value="ECO:0007669"/>
    <property type="project" value="TreeGrafter"/>
</dbReference>
<dbReference type="OrthoDB" id="9803420at2"/>
<feature type="domain" description="RNase H type-2" evidence="17">
    <location>
        <begin position="72"/>
        <end position="257"/>
    </location>
</feature>
<dbReference type="PATRIC" id="fig|1071400.3.peg.1145"/>
<evidence type="ECO:0000256" key="16">
    <source>
        <dbReference type="RuleBase" id="RU003515"/>
    </source>
</evidence>
<comment type="similarity">
    <text evidence="5 14 16">Belongs to the RNase HII family.</text>
</comment>
<keyword evidence="8 14" id="KW-0963">Cytoplasm</keyword>
<evidence type="ECO:0000256" key="1">
    <source>
        <dbReference type="ARBA" id="ARBA00000077"/>
    </source>
</evidence>
<dbReference type="HAMAP" id="MF_00052_B">
    <property type="entry name" value="RNase_HII_B"/>
    <property type="match status" value="1"/>
</dbReference>
<dbReference type="InterPro" id="IPR036397">
    <property type="entry name" value="RNaseH_sf"/>
</dbReference>
<dbReference type="GO" id="GO:0006298">
    <property type="term" value="P:mismatch repair"/>
    <property type="evidence" value="ECO:0007669"/>
    <property type="project" value="TreeGrafter"/>
</dbReference>
<feature type="binding site" evidence="14 15">
    <location>
        <position position="79"/>
    </location>
    <ligand>
        <name>a divalent metal cation</name>
        <dbReference type="ChEBI" id="CHEBI:60240"/>
    </ligand>
</feature>
<dbReference type="STRING" id="1071400.LBUCD034_1191"/>
<evidence type="ECO:0000256" key="10">
    <source>
        <dbReference type="ARBA" id="ARBA00022723"/>
    </source>
</evidence>
<feature type="binding site" evidence="14 15">
    <location>
        <position position="170"/>
    </location>
    <ligand>
        <name>a divalent metal cation</name>
        <dbReference type="ChEBI" id="CHEBI:60240"/>
    </ligand>
</feature>
<evidence type="ECO:0000256" key="2">
    <source>
        <dbReference type="ARBA" id="ARBA00001946"/>
    </source>
</evidence>
<dbReference type="AlphaFoldDB" id="J9W7N3"/>
<dbReference type="KEGG" id="lbn:LBUCD034_1191"/>
<dbReference type="Gene3D" id="3.30.420.10">
    <property type="entry name" value="Ribonuclease H-like superfamily/Ribonuclease H"/>
    <property type="match status" value="1"/>
</dbReference>
<keyword evidence="13 14" id="KW-0464">Manganese</keyword>
<comment type="catalytic activity">
    <reaction evidence="1 14 15 16">
        <text>Endonucleolytic cleavage to 5'-phosphomonoester.</text>
        <dbReference type="EC" id="3.1.26.4"/>
    </reaction>
</comment>